<dbReference type="Gene3D" id="3.20.20.30">
    <property type="entry name" value="Luciferase-like domain"/>
    <property type="match status" value="1"/>
</dbReference>
<dbReference type="NCBIfam" id="TIGR03619">
    <property type="entry name" value="F420_Rv2161c"/>
    <property type="match status" value="1"/>
</dbReference>
<dbReference type="Pfam" id="PF00296">
    <property type="entry name" value="Bac_luciferase"/>
    <property type="match status" value="1"/>
</dbReference>
<dbReference type="GO" id="GO:0008726">
    <property type="term" value="F:alkanesulfonate monooxygenase activity"/>
    <property type="evidence" value="ECO:0007669"/>
    <property type="project" value="TreeGrafter"/>
</dbReference>
<evidence type="ECO:0000256" key="1">
    <source>
        <dbReference type="ARBA" id="ARBA00022630"/>
    </source>
</evidence>
<evidence type="ECO:0000256" key="2">
    <source>
        <dbReference type="ARBA" id="ARBA00022643"/>
    </source>
</evidence>
<dbReference type="SUPFAM" id="SSF51679">
    <property type="entry name" value="Bacterial luciferase-like"/>
    <property type="match status" value="1"/>
</dbReference>
<evidence type="ECO:0000313" key="6">
    <source>
        <dbReference type="EMBL" id="OBJ89943.1"/>
    </source>
</evidence>
<evidence type="ECO:0000256" key="4">
    <source>
        <dbReference type="ARBA" id="ARBA00023033"/>
    </source>
</evidence>
<dbReference type="Proteomes" id="UP000093925">
    <property type="component" value="Unassembled WGS sequence"/>
</dbReference>
<proteinExistence type="predicted"/>
<keyword evidence="2" id="KW-0288">FMN</keyword>
<dbReference type="RefSeq" id="WP_065138236.1">
    <property type="nucleotide sequence ID" value="NZ_LZKS01000101.1"/>
</dbReference>
<keyword evidence="1" id="KW-0285">Flavoprotein</keyword>
<evidence type="ECO:0000256" key="3">
    <source>
        <dbReference type="ARBA" id="ARBA00023002"/>
    </source>
</evidence>
<evidence type="ECO:0000313" key="7">
    <source>
        <dbReference type="Proteomes" id="UP000093925"/>
    </source>
</evidence>
<sequence length="301" mass="32278">MTISYSLELPTQRVEAVGEFVSAEAISDIAKAAEASGFAAVHVTDHPAPDAKWLDHGGHHALDPFVALAFAAAATTNVKLLTNVYIAAYRNPFLGAKSIQSLAVLSNGRLILGTAAGYLKPEFRALGVDFDNRGALLDEALDVLSKVLTGEDIAYQGTSFTSRGVRLRPLPQTLPPVWVGGNSKPAIRRAVSRAQGWAPFNTFGYATASRTAEISTIEELEAAIGWARQYAVQIGRTAALDICFSAGNLLDDTRSNDERHDTIDKLTRAGVTWLTIAPPGSDRAEVIERAQAFAKEFIATR</sequence>
<dbReference type="InterPro" id="IPR011251">
    <property type="entry name" value="Luciferase-like_dom"/>
</dbReference>
<gene>
    <name evidence="6" type="ORF">A5640_25435</name>
</gene>
<reference evidence="6 7" key="1">
    <citation type="submission" date="2016-06" db="EMBL/GenBank/DDBJ databases">
        <authorList>
            <person name="Kjaerup R.B."/>
            <person name="Dalgaard T.S."/>
            <person name="Juul-Madsen H.R."/>
        </authorList>
    </citation>
    <scope>NUCLEOTIDE SEQUENCE [LARGE SCALE GENOMIC DNA]</scope>
    <source>
        <strain evidence="6 7">1276495.2</strain>
    </source>
</reference>
<dbReference type="GeneID" id="61211242"/>
<protein>
    <submittedName>
        <fullName evidence="6">LLM class F420-dependent oxidoreductase</fullName>
    </submittedName>
</protein>
<dbReference type="EMBL" id="LZLM01000014">
    <property type="protein sequence ID" value="OBJ89943.1"/>
    <property type="molecule type" value="Genomic_DNA"/>
</dbReference>
<feature type="domain" description="Luciferase-like" evidence="5">
    <location>
        <begin position="22"/>
        <end position="212"/>
    </location>
</feature>
<dbReference type="InterPro" id="IPR036661">
    <property type="entry name" value="Luciferase-like_sf"/>
</dbReference>
<dbReference type="OrthoDB" id="5172444at2"/>
<dbReference type="GO" id="GO:0046306">
    <property type="term" value="P:alkanesulfonate catabolic process"/>
    <property type="evidence" value="ECO:0007669"/>
    <property type="project" value="TreeGrafter"/>
</dbReference>
<keyword evidence="4" id="KW-0503">Monooxygenase</keyword>
<organism evidence="6 7">
    <name type="scientific">Mycobacterium asiaticum</name>
    <dbReference type="NCBI Taxonomy" id="1790"/>
    <lineage>
        <taxon>Bacteria</taxon>
        <taxon>Bacillati</taxon>
        <taxon>Actinomycetota</taxon>
        <taxon>Actinomycetes</taxon>
        <taxon>Mycobacteriales</taxon>
        <taxon>Mycobacteriaceae</taxon>
        <taxon>Mycobacterium</taxon>
    </lineage>
</organism>
<accession>A0A1A3L005</accession>
<dbReference type="InterPro" id="IPR019921">
    <property type="entry name" value="Lucif-like_OxRdtase_Rv2161c"/>
</dbReference>
<name>A0A1A3L005_MYCAS</name>
<comment type="caution">
    <text evidence="6">The sequence shown here is derived from an EMBL/GenBank/DDBJ whole genome shotgun (WGS) entry which is preliminary data.</text>
</comment>
<dbReference type="AlphaFoldDB" id="A0A1A3L005"/>
<evidence type="ECO:0000259" key="5">
    <source>
        <dbReference type="Pfam" id="PF00296"/>
    </source>
</evidence>
<dbReference type="PANTHER" id="PTHR42847:SF4">
    <property type="entry name" value="ALKANESULFONATE MONOOXYGENASE-RELATED"/>
    <property type="match status" value="1"/>
</dbReference>
<keyword evidence="3" id="KW-0560">Oxidoreductase</keyword>
<dbReference type="PANTHER" id="PTHR42847">
    <property type="entry name" value="ALKANESULFONATE MONOOXYGENASE"/>
    <property type="match status" value="1"/>
</dbReference>
<dbReference type="InterPro" id="IPR050172">
    <property type="entry name" value="SsuD_RutA_monooxygenase"/>
</dbReference>